<dbReference type="AlphaFoldDB" id="A0A852VUX6"/>
<feature type="compositionally biased region" description="Acidic residues" evidence="5">
    <location>
        <begin position="18"/>
        <end position="39"/>
    </location>
</feature>
<feature type="domain" description="tRNA (adenine(58)-N(1))-methyltransferase catalytic subunit TRM61 C-terminal" evidence="6">
    <location>
        <begin position="172"/>
        <end position="334"/>
    </location>
</feature>
<dbReference type="Pfam" id="PF08704">
    <property type="entry name" value="GCD14"/>
    <property type="match status" value="1"/>
</dbReference>
<dbReference type="InterPro" id="IPR049470">
    <property type="entry name" value="TRM61_C"/>
</dbReference>
<evidence type="ECO:0000256" key="4">
    <source>
        <dbReference type="ARBA" id="ARBA00022694"/>
    </source>
</evidence>
<accession>A0A852VUX6</accession>
<dbReference type="PANTHER" id="PTHR12133">
    <property type="entry name" value="TRNA (ADENINE(58)-N(1))-METHYLTRANSFERASE"/>
    <property type="match status" value="1"/>
</dbReference>
<dbReference type="Gene3D" id="3.10.330.20">
    <property type="match status" value="1"/>
</dbReference>
<dbReference type="InterPro" id="IPR029063">
    <property type="entry name" value="SAM-dependent_MTases_sf"/>
</dbReference>
<dbReference type="CDD" id="cd02440">
    <property type="entry name" value="AdoMet_MTases"/>
    <property type="match status" value="1"/>
</dbReference>
<dbReference type="FunFam" id="3.40.50.150:FF:000019">
    <property type="entry name" value="tRNA (adenine(58)-N(1))-methyltransferase TrmI"/>
    <property type="match status" value="1"/>
</dbReference>
<gene>
    <name evidence="7" type="ORF">HDA37_000055</name>
</gene>
<reference evidence="7 8" key="1">
    <citation type="submission" date="2020-07" db="EMBL/GenBank/DDBJ databases">
        <title>Sequencing the genomes of 1000 actinobacteria strains.</title>
        <authorList>
            <person name="Klenk H.-P."/>
        </authorList>
    </citation>
    <scope>NUCLEOTIDE SEQUENCE [LARGE SCALE GENOMIC DNA]</scope>
    <source>
        <strain evidence="7 8">DSM 44749</strain>
    </source>
</reference>
<comment type="caution">
    <text evidence="7">The sequence shown here is derived from an EMBL/GenBank/DDBJ whole genome shotgun (WGS) entry which is preliminary data.</text>
</comment>
<keyword evidence="3" id="KW-0949">S-adenosyl-L-methionine</keyword>
<evidence type="ECO:0000256" key="2">
    <source>
        <dbReference type="ARBA" id="ARBA00022679"/>
    </source>
</evidence>
<dbReference type="SUPFAM" id="SSF53335">
    <property type="entry name" value="S-adenosyl-L-methionine-dependent methyltransferases"/>
    <property type="match status" value="1"/>
</dbReference>
<feature type="region of interest" description="Disordered" evidence="5">
    <location>
        <begin position="1"/>
        <end position="114"/>
    </location>
</feature>
<organism evidence="7 8">
    <name type="scientific">Pseudonocardia alni</name>
    <name type="common">Amycolata alni</name>
    <dbReference type="NCBI Taxonomy" id="33907"/>
    <lineage>
        <taxon>Bacteria</taxon>
        <taxon>Bacillati</taxon>
        <taxon>Actinomycetota</taxon>
        <taxon>Actinomycetes</taxon>
        <taxon>Pseudonocardiales</taxon>
        <taxon>Pseudonocardiaceae</taxon>
        <taxon>Pseudonocardia</taxon>
    </lineage>
</organism>
<evidence type="ECO:0000313" key="7">
    <source>
        <dbReference type="EMBL" id="NYF99769.1"/>
    </source>
</evidence>
<keyword evidence="1 7" id="KW-0489">Methyltransferase</keyword>
<dbReference type="GO" id="GO:0030488">
    <property type="term" value="P:tRNA methylation"/>
    <property type="evidence" value="ECO:0007669"/>
    <property type="project" value="InterPro"/>
</dbReference>
<sequence length="374" mass="39908">MHDALPTSDGATGPVDADPVDADPVDADPVDADPVDVDPTDAGPTDAGPTDAGPTDAGPTDAGPTDAGPTDAGPTDADPADDGPADDHHVAGSADVVWEPPRRGGPFREGDRVQLTDPKGRRYTVVLQAGGAYHTHRGQIDHDDIIGSPEGGLVHSAANTPYLTMRPRLADYVLSMPRGAQVIYPKDSAQILMWGDVFPGARVLEAGAGSGALTCSLLQAVGPTGKVVSYEVRDDHAPHAVTNVETFFGHRPPHWELTVGDVRQHRGEVDRVVLDMLSPWDVLDTVRDCLVPGGILVGYVATTTQLSVLTEALREMQCWTEPESWEAMVRPWHVVGLAVRPEHRMIAHTAFLLTTRRLADGVTPPRQQRRPTGR</sequence>
<dbReference type="Proteomes" id="UP000549695">
    <property type="component" value="Unassembled WGS sequence"/>
</dbReference>
<keyword evidence="2 7" id="KW-0808">Transferase</keyword>
<dbReference type="GO" id="GO:0160107">
    <property type="term" value="F:tRNA (adenine(58)-N1)-methyltransferase activity"/>
    <property type="evidence" value="ECO:0007669"/>
    <property type="project" value="UniProtKB-EC"/>
</dbReference>
<evidence type="ECO:0000256" key="1">
    <source>
        <dbReference type="ARBA" id="ARBA00022603"/>
    </source>
</evidence>
<evidence type="ECO:0000256" key="3">
    <source>
        <dbReference type="ARBA" id="ARBA00022691"/>
    </source>
</evidence>
<dbReference type="EMBL" id="JACCCZ010000001">
    <property type="protein sequence ID" value="NYF99769.1"/>
    <property type="molecule type" value="Genomic_DNA"/>
</dbReference>
<dbReference type="GO" id="GO:0031515">
    <property type="term" value="C:tRNA (m1A) methyltransferase complex"/>
    <property type="evidence" value="ECO:0007669"/>
    <property type="project" value="InterPro"/>
</dbReference>
<evidence type="ECO:0000259" key="6">
    <source>
        <dbReference type="Pfam" id="PF08704"/>
    </source>
</evidence>
<feature type="compositionally biased region" description="Low complexity" evidence="5">
    <location>
        <begin position="40"/>
        <end position="77"/>
    </location>
</feature>
<proteinExistence type="predicted"/>
<keyword evidence="8" id="KW-1185">Reference proteome</keyword>
<keyword evidence="4" id="KW-0819">tRNA processing</keyword>
<dbReference type="PROSITE" id="PS51620">
    <property type="entry name" value="SAM_TRM61"/>
    <property type="match status" value="1"/>
</dbReference>
<dbReference type="Pfam" id="PF14801">
    <property type="entry name" value="TrmI-like_N"/>
    <property type="match status" value="1"/>
</dbReference>
<feature type="compositionally biased region" description="Basic and acidic residues" evidence="5">
    <location>
        <begin position="100"/>
        <end position="114"/>
    </location>
</feature>
<dbReference type="Gene3D" id="3.40.50.150">
    <property type="entry name" value="Vaccinia Virus protein VP39"/>
    <property type="match status" value="1"/>
</dbReference>
<dbReference type="InterPro" id="IPR014816">
    <property type="entry name" value="tRNA_MeTrfase_Gcd14"/>
</dbReference>
<dbReference type="GO" id="GO:0043827">
    <property type="term" value="F:tRNA (adenine(57)-N1)/(adenine(58)-N1)-methyltransferase activity"/>
    <property type="evidence" value="ECO:0007669"/>
    <property type="project" value="UniProtKB-EC"/>
</dbReference>
<evidence type="ECO:0000313" key="8">
    <source>
        <dbReference type="Proteomes" id="UP000549695"/>
    </source>
</evidence>
<dbReference type="EC" id="2.1.1.219" evidence="7"/>
<protein>
    <submittedName>
        <fullName evidence="7">tRNA (Adenine57-N1/adenine58-N1)-methyltransferase</fullName>
        <ecNumber evidence="7">2.1.1.219</ecNumber>
        <ecNumber evidence="7">2.1.1.220</ecNumber>
    </submittedName>
</protein>
<dbReference type="PANTHER" id="PTHR12133:SF1">
    <property type="entry name" value="TRNA (ADENINE(58)-N(1))-METHYLTRANSFERASE, MITOCHONDRIAL"/>
    <property type="match status" value="1"/>
</dbReference>
<evidence type="ECO:0000256" key="5">
    <source>
        <dbReference type="SAM" id="MobiDB-lite"/>
    </source>
</evidence>
<name>A0A852VUX6_PSEA5</name>
<dbReference type="EC" id="2.1.1.220" evidence="7"/>